<dbReference type="AlphaFoldDB" id="U6K357"/>
<dbReference type="OrthoDB" id="330934at2759"/>
<dbReference type="GeneID" id="25377577"/>
<name>U6K357_9EIME</name>
<dbReference type="EMBL" id="HG682364">
    <property type="protein sequence ID" value="CDJ30203.1"/>
    <property type="molecule type" value="Genomic_DNA"/>
</dbReference>
<dbReference type="RefSeq" id="XP_013352770.1">
    <property type="nucleotide sequence ID" value="XM_013497316.1"/>
</dbReference>
<protein>
    <submittedName>
        <fullName evidence="2">Uncharacterized protein</fullName>
    </submittedName>
</protein>
<reference evidence="2" key="1">
    <citation type="submission" date="2013-10" db="EMBL/GenBank/DDBJ databases">
        <title>Genomic analysis of the causative agents of coccidiosis in chickens.</title>
        <authorList>
            <person name="Reid A.J."/>
            <person name="Blake D."/>
            <person name="Billington K."/>
            <person name="Browne H."/>
            <person name="Dunn M."/>
            <person name="Hung S."/>
            <person name="Kawahara F."/>
            <person name="Miranda-Saavedra D."/>
            <person name="Mourier T."/>
            <person name="Nagra H."/>
            <person name="Otto T.D."/>
            <person name="Rawlings N."/>
            <person name="Sanchez A."/>
            <person name="Sanders M."/>
            <person name="Subramaniam C."/>
            <person name="Tay Y."/>
            <person name="Dear P."/>
            <person name="Doerig C."/>
            <person name="Gruber A."/>
            <person name="Parkinson J."/>
            <person name="Shirley M."/>
            <person name="Wan K.L."/>
            <person name="Berriman M."/>
            <person name="Tomley F."/>
            <person name="Pain A."/>
        </authorList>
    </citation>
    <scope>NUCLEOTIDE SEQUENCE [LARGE SCALE GENOMIC DNA]</scope>
    <source>
        <strain evidence="2">Houghton</strain>
    </source>
</reference>
<feature type="region of interest" description="Disordered" evidence="1">
    <location>
        <begin position="408"/>
        <end position="471"/>
    </location>
</feature>
<feature type="compositionally biased region" description="Polar residues" evidence="1">
    <location>
        <begin position="448"/>
        <end position="458"/>
    </location>
</feature>
<dbReference type="Proteomes" id="UP000030744">
    <property type="component" value="Unassembled WGS sequence"/>
</dbReference>
<feature type="compositionally biased region" description="Polar residues" evidence="1">
    <location>
        <begin position="79"/>
        <end position="89"/>
    </location>
</feature>
<feature type="compositionally biased region" description="Low complexity" evidence="1">
    <location>
        <begin position="9"/>
        <end position="22"/>
    </location>
</feature>
<feature type="region of interest" description="Disordered" evidence="1">
    <location>
        <begin position="1"/>
        <end position="107"/>
    </location>
</feature>
<evidence type="ECO:0000313" key="3">
    <source>
        <dbReference type="Proteomes" id="UP000030744"/>
    </source>
</evidence>
<evidence type="ECO:0000256" key="1">
    <source>
        <dbReference type="SAM" id="MobiDB-lite"/>
    </source>
</evidence>
<keyword evidence="3" id="KW-1185">Reference proteome</keyword>
<accession>U6K357</accession>
<evidence type="ECO:0000313" key="2">
    <source>
        <dbReference type="EMBL" id="CDJ30203.1"/>
    </source>
</evidence>
<organism evidence="2 3">
    <name type="scientific">Eimeria mitis</name>
    <dbReference type="NCBI Taxonomy" id="44415"/>
    <lineage>
        <taxon>Eukaryota</taxon>
        <taxon>Sar</taxon>
        <taxon>Alveolata</taxon>
        <taxon>Apicomplexa</taxon>
        <taxon>Conoidasida</taxon>
        <taxon>Coccidia</taxon>
        <taxon>Eucoccidiorida</taxon>
        <taxon>Eimeriorina</taxon>
        <taxon>Eimeriidae</taxon>
        <taxon>Eimeria</taxon>
    </lineage>
</organism>
<gene>
    <name evidence="2" type="ORF">EMH_0027130</name>
</gene>
<proteinExistence type="predicted"/>
<sequence>MQRGGVGGSPASSRSLSVSSDSDAVEEPAVLEEARKGSSAACAAIGSTGRSRISWVLSKSSQSSSSADSDHDSPRPRSVTLSSTSQGLRSTDRANGSRRTSSSRRPIRVSFMDECALSTSTGGIESHGTAEVALSKQCREGSKRPNASQFDLKTNIACRAQAVANANRNVAAMAAEKQAIDETQNPALDAMEHEVNGLHRQLNDVKESLHRRCLNILNSLVGKKWTIDTSDTLVKRMLRPSKWTEKSQVQLEAEEGQRESQDWFGPSANDVFGDCLSDGTESTWEEDEDYEQKALGFSSCEIPSIIPNSIASGLPQFLRREIGNRWLPTLFAEADVRISEYWKLENMRNREKAAWVYQGIQTEPKPYPWEEVPLEGKPLSPQEIAQQRKEARSRRHLSLEAERLLRGIGQGSGFDGDASTPQQRGDDCTIMNPKTAQLEGRSPAGDETSAQTTSSRCTVNPPGTRAIRRVR</sequence>
<reference evidence="2" key="2">
    <citation type="submission" date="2013-10" db="EMBL/GenBank/DDBJ databases">
        <authorList>
            <person name="Aslett M."/>
        </authorList>
    </citation>
    <scope>NUCLEOTIDE SEQUENCE [LARGE SCALE GENOMIC DNA]</scope>
    <source>
        <strain evidence="2">Houghton</strain>
    </source>
</reference>
<feature type="compositionally biased region" description="Low complexity" evidence="1">
    <location>
        <begin position="54"/>
        <end position="67"/>
    </location>
</feature>
<dbReference type="VEuPathDB" id="ToxoDB:EMH_0027130"/>